<evidence type="ECO:0008006" key="3">
    <source>
        <dbReference type="Google" id="ProtNLM"/>
    </source>
</evidence>
<proteinExistence type="predicted"/>
<keyword evidence="2" id="KW-1185">Reference proteome</keyword>
<protein>
    <recommendedName>
        <fullName evidence="3">HNH endonuclease</fullName>
    </recommendedName>
</protein>
<comment type="caution">
    <text evidence="1">The sequence shown here is derived from an EMBL/GenBank/DDBJ whole genome shotgun (WGS) entry which is preliminary data.</text>
</comment>
<dbReference type="Gene3D" id="1.10.30.50">
    <property type="match status" value="1"/>
</dbReference>
<dbReference type="Proteomes" id="UP001500630">
    <property type="component" value="Unassembled WGS sequence"/>
</dbReference>
<organism evidence="1 2">
    <name type="scientific">Nonomuraea rosea</name>
    <dbReference type="NCBI Taxonomy" id="638574"/>
    <lineage>
        <taxon>Bacteria</taxon>
        <taxon>Bacillati</taxon>
        <taxon>Actinomycetota</taxon>
        <taxon>Actinomycetes</taxon>
        <taxon>Streptosporangiales</taxon>
        <taxon>Streptosporangiaceae</taxon>
        <taxon>Nonomuraea</taxon>
    </lineage>
</organism>
<dbReference type="EMBL" id="BAABDQ010000014">
    <property type="protein sequence ID" value="GAA3572005.1"/>
    <property type="molecule type" value="Genomic_DNA"/>
</dbReference>
<dbReference type="RefSeq" id="WP_345567038.1">
    <property type="nucleotide sequence ID" value="NZ_BAABDQ010000014.1"/>
</dbReference>
<name>A0ABP6XTI1_9ACTN</name>
<dbReference type="InterPro" id="IPR003615">
    <property type="entry name" value="HNH_nuc"/>
</dbReference>
<dbReference type="CDD" id="cd00085">
    <property type="entry name" value="HNHc"/>
    <property type="match status" value="1"/>
</dbReference>
<reference evidence="2" key="1">
    <citation type="journal article" date="2019" name="Int. J. Syst. Evol. Microbiol.">
        <title>The Global Catalogue of Microorganisms (GCM) 10K type strain sequencing project: providing services to taxonomists for standard genome sequencing and annotation.</title>
        <authorList>
            <consortium name="The Broad Institute Genomics Platform"/>
            <consortium name="The Broad Institute Genome Sequencing Center for Infectious Disease"/>
            <person name="Wu L."/>
            <person name="Ma J."/>
        </authorList>
    </citation>
    <scope>NUCLEOTIDE SEQUENCE [LARGE SCALE GENOMIC DNA]</scope>
    <source>
        <strain evidence="2">JCM 17326</strain>
    </source>
</reference>
<sequence>MEFFRTEPTARSSWRLAVLMGLNARTYKFALGEALLGAAAEGRTDILLSELAKPYAMSLVNHLAHAPQAPAGTVVRDSDPLAVARREAPESIRLGAPTDELLAVSMKSMPVMVMQKFHNLPGGGEVPHRFYEVTGAGRQGVVRLSDHLREVALAEQAASLREELAARWSIVETSFAAEVGRSLIQEGVAVDLDTLRIVDKQRRRPVTGLTASVIGFQHGRCVICAEPLIPGTDEVAVDHVFPYSFKRLIDQAIDLDAIWNLAPAHAACNLRKSNQPPDHGQLARLAQRNEAIMQSPHPLKRTLQITLQRHGFKGAGAGEWPRFIRQVRDLI</sequence>
<accession>A0ABP6XTI1</accession>
<evidence type="ECO:0000313" key="1">
    <source>
        <dbReference type="EMBL" id="GAA3572005.1"/>
    </source>
</evidence>
<gene>
    <name evidence="1" type="ORF">GCM10022419_061100</name>
</gene>
<evidence type="ECO:0000313" key="2">
    <source>
        <dbReference type="Proteomes" id="UP001500630"/>
    </source>
</evidence>